<proteinExistence type="predicted"/>
<dbReference type="Proteomes" id="UP001172737">
    <property type="component" value="Unassembled WGS sequence"/>
</dbReference>
<keyword evidence="1" id="KW-0732">Signal</keyword>
<keyword evidence="3" id="KW-1185">Reference proteome</keyword>
<organism evidence="2 3">
    <name type="scientific">Demequina lignilytica</name>
    <dbReference type="NCBI Taxonomy" id="3051663"/>
    <lineage>
        <taxon>Bacteria</taxon>
        <taxon>Bacillati</taxon>
        <taxon>Actinomycetota</taxon>
        <taxon>Actinomycetes</taxon>
        <taxon>Micrococcales</taxon>
        <taxon>Demequinaceae</taxon>
        <taxon>Demequina</taxon>
    </lineage>
</organism>
<dbReference type="AlphaFoldDB" id="A0AAW7M7Q6"/>
<accession>A0AAW7M7Q6</accession>
<reference evidence="2" key="1">
    <citation type="submission" date="2023-06" db="EMBL/GenBank/DDBJ databases">
        <title>Sysu t00039.</title>
        <authorList>
            <person name="Gao L."/>
            <person name="Fang B.-Z."/>
            <person name="Li W.-J."/>
        </authorList>
    </citation>
    <scope>NUCLEOTIDE SEQUENCE</scope>
    <source>
        <strain evidence="2">SYSU T00039</strain>
    </source>
</reference>
<dbReference type="PROSITE" id="PS51257">
    <property type="entry name" value="PROKAR_LIPOPROTEIN"/>
    <property type="match status" value="1"/>
</dbReference>
<protein>
    <recommendedName>
        <fullName evidence="4">DUF5666 domain-containing protein</fullName>
    </recommendedName>
</protein>
<evidence type="ECO:0000256" key="1">
    <source>
        <dbReference type="SAM" id="SignalP"/>
    </source>
</evidence>
<name>A0AAW7M7Q6_9MICO</name>
<sequence>MRTVSLAGAVALAAMLCACSASETDVRDTREPDAVGTVVSVEAGAGSFDVEFAPDAGYEYFDGTTFAFADGGALESATGEALTASDLAVGDHLEVWVESCAESFPVQCPDPVGRLVP</sequence>
<comment type="caution">
    <text evidence="2">The sequence shown here is derived from an EMBL/GenBank/DDBJ whole genome shotgun (WGS) entry which is preliminary data.</text>
</comment>
<feature type="chain" id="PRO_5043420461" description="DUF5666 domain-containing protein" evidence="1">
    <location>
        <begin position="24"/>
        <end position="117"/>
    </location>
</feature>
<feature type="signal peptide" evidence="1">
    <location>
        <begin position="1"/>
        <end position="23"/>
    </location>
</feature>
<evidence type="ECO:0000313" key="2">
    <source>
        <dbReference type="EMBL" id="MDN4489136.1"/>
    </source>
</evidence>
<dbReference type="EMBL" id="JAUHPX010000010">
    <property type="protein sequence ID" value="MDN4489136.1"/>
    <property type="molecule type" value="Genomic_DNA"/>
</dbReference>
<gene>
    <name evidence="2" type="ORF">QQX10_13260</name>
</gene>
<evidence type="ECO:0000313" key="3">
    <source>
        <dbReference type="Proteomes" id="UP001172737"/>
    </source>
</evidence>
<evidence type="ECO:0008006" key="4">
    <source>
        <dbReference type="Google" id="ProtNLM"/>
    </source>
</evidence>
<dbReference type="RefSeq" id="WP_301121790.1">
    <property type="nucleotide sequence ID" value="NZ_JAUHPX010000010.1"/>
</dbReference>